<organism evidence="1 2">
    <name type="scientific">Actinacidiphila guanduensis</name>
    <dbReference type="NCBI Taxonomy" id="310781"/>
    <lineage>
        <taxon>Bacteria</taxon>
        <taxon>Bacillati</taxon>
        <taxon>Actinomycetota</taxon>
        <taxon>Actinomycetes</taxon>
        <taxon>Kitasatosporales</taxon>
        <taxon>Streptomycetaceae</taxon>
        <taxon>Actinacidiphila</taxon>
    </lineage>
</organism>
<dbReference type="AlphaFoldDB" id="A0A1G9YI56"/>
<protein>
    <submittedName>
        <fullName evidence="1">Uncharacterized protein</fullName>
    </submittedName>
</protein>
<proteinExistence type="predicted"/>
<reference evidence="1 2" key="1">
    <citation type="submission" date="2016-10" db="EMBL/GenBank/DDBJ databases">
        <authorList>
            <person name="de Groot N.N."/>
        </authorList>
    </citation>
    <scope>NUCLEOTIDE SEQUENCE [LARGE SCALE GENOMIC DNA]</scope>
    <source>
        <strain evidence="1 2">CGMCC 4.2022</strain>
    </source>
</reference>
<dbReference type="Proteomes" id="UP000199341">
    <property type="component" value="Unassembled WGS sequence"/>
</dbReference>
<keyword evidence="2" id="KW-1185">Reference proteome</keyword>
<sequence>MTTTRQCDRPVQTLAGRTTPVPPALLLPFREVVKARLTQLACPAQPGTPVRGDPGFSITLASAFTGCYKYRERSYFLRQTAAAIKEELNAVMLDIGDYSQFTEEQEDQALAKFTQRVEVLCYAQRRREQQLVISWWRAE</sequence>
<gene>
    <name evidence="1" type="ORF">SAMN05216259_102571</name>
</gene>
<accession>A0A1G9YI56</accession>
<evidence type="ECO:0000313" key="2">
    <source>
        <dbReference type="Proteomes" id="UP000199341"/>
    </source>
</evidence>
<name>A0A1G9YI56_9ACTN</name>
<evidence type="ECO:0000313" key="1">
    <source>
        <dbReference type="EMBL" id="SDN08700.1"/>
    </source>
</evidence>
<dbReference type="EMBL" id="FNIE01000002">
    <property type="protein sequence ID" value="SDN08700.1"/>
    <property type="molecule type" value="Genomic_DNA"/>
</dbReference>